<evidence type="ECO:0000313" key="2">
    <source>
        <dbReference type="EMBL" id="PNI77989.1"/>
    </source>
</evidence>
<organism evidence="2 3">
    <name type="scientific">Pan troglodytes</name>
    <name type="common">Chimpanzee</name>
    <dbReference type="NCBI Taxonomy" id="9598"/>
    <lineage>
        <taxon>Eukaryota</taxon>
        <taxon>Metazoa</taxon>
        <taxon>Chordata</taxon>
        <taxon>Craniata</taxon>
        <taxon>Vertebrata</taxon>
        <taxon>Euteleostomi</taxon>
        <taxon>Mammalia</taxon>
        <taxon>Eutheria</taxon>
        <taxon>Euarchontoglires</taxon>
        <taxon>Primates</taxon>
        <taxon>Haplorrhini</taxon>
        <taxon>Catarrhini</taxon>
        <taxon>Hominidae</taxon>
        <taxon>Pan</taxon>
    </lineage>
</organism>
<keyword evidence="1" id="KW-0472">Membrane</keyword>
<accession>A0A2J8P1X3</accession>
<sequence length="46" mass="4956">MARKKFSGLEISLIVLFVIVTIIAIALIVVLATKTPAVDVFSSPRN</sequence>
<comment type="caution">
    <text evidence="2">The sequence shown here is derived from an EMBL/GenBank/DDBJ whole genome shotgun (WGS) entry which is preliminary data.</text>
</comment>
<dbReference type="Proteomes" id="UP000236370">
    <property type="component" value="Unassembled WGS sequence"/>
</dbReference>
<keyword evidence="1" id="KW-0812">Transmembrane</keyword>
<keyword evidence="1" id="KW-1133">Transmembrane helix</keyword>
<reference evidence="2 3" key="1">
    <citation type="submission" date="2017-12" db="EMBL/GenBank/DDBJ databases">
        <title>High-resolution comparative analysis of great ape genomes.</title>
        <authorList>
            <person name="Pollen A."/>
            <person name="Hastie A."/>
            <person name="Hormozdiari F."/>
            <person name="Dougherty M."/>
            <person name="Liu R."/>
            <person name="Chaisson M."/>
            <person name="Hoppe E."/>
            <person name="Hill C."/>
            <person name="Pang A."/>
            <person name="Hillier L."/>
            <person name="Baker C."/>
            <person name="Armstrong J."/>
            <person name="Shendure J."/>
            <person name="Paten B."/>
            <person name="Wilson R."/>
            <person name="Chao H."/>
            <person name="Schneider V."/>
            <person name="Ventura M."/>
            <person name="Kronenberg Z."/>
            <person name="Murali S."/>
            <person name="Gordon D."/>
            <person name="Cantsilieris S."/>
            <person name="Munson K."/>
            <person name="Nelson B."/>
            <person name="Raja A."/>
            <person name="Underwood J."/>
            <person name="Diekhans M."/>
            <person name="Fiddes I."/>
            <person name="Haussler D."/>
            <person name="Eichler E."/>
        </authorList>
    </citation>
    <scope>NUCLEOTIDE SEQUENCE [LARGE SCALE GENOMIC DNA]</scope>
    <source>
        <strain evidence="2">Yerkes chimp pedigree #C0471</strain>
    </source>
</reference>
<evidence type="ECO:0000256" key="1">
    <source>
        <dbReference type="SAM" id="Phobius"/>
    </source>
</evidence>
<dbReference type="SMR" id="A0A2J8P1X3"/>
<gene>
    <name evidence="2" type="ORF">CK820_G0006163</name>
</gene>
<feature type="transmembrane region" description="Helical" evidence="1">
    <location>
        <begin position="12"/>
        <end position="32"/>
    </location>
</feature>
<dbReference type="EMBL" id="NBAG03000220">
    <property type="protein sequence ID" value="PNI77989.1"/>
    <property type="molecule type" value="Genomic_DNA"/>
</dbReference>
<dbReference type="AlphaFoldDB" id="A0A2J8P1X3"/>
<proteinExistence type="predicted"/>
<name>A0A2J8P1X3_PANTR</name>
<evidence type="ECO:0000313" key="3">
    <source>
        <dbReference type="Proteomes" id="UP000236370"/>
    </source>
</evidence>
<protein>
    <submittedName>
        <fullName evidence="2">SI isoform 2</fullName>
    </submittedName>
</protein>